<evidence type="ECO:0000256" key="4">
    <source>
        <dbReference type="ARBA" id="ARBA00022777"/>
    </source>
</evidence>
<dbReference type="GO" id="GO:0005524">
    <property type="term" value="F:ATP binding"/>
    <property type="evidence" value="ECO:0007669"/>
    <property type="project" value="UniProtKB-KW"/>
</dbReference>
<evidence type="ECO:0000256" key="2">
    <source>
        <dbReference type="ARBA" id="ARBA00022679"/>
    </source>
</evidence>
<evidence type="ECO:0000256" key="1">
    <source>
        <dbReference type="ARBA" id="ARBA00012513"/>
    </source>
</evidence>
<feature type="domain" description="Protein kinase" evidence="7">
    <location>
        <begin position="1"/>
        <end position="272"/>
    </location>
</feature>
<dbReference type="PANTHER" id="PTHR43671">
    <property type="entry name" value="SERINE/THREONINE-PROTEIN KINASE NEK"/>
    <property type="match status" value="1"/>
</dbReference>
<accession>A0A0G4GY85</accession>
<feature type="region of interest" description="Disordered" evidence="6">
    <location>
        <begin position="329"/>
        <end position="527"/>
    </location>
</feature>
<dbReference type="SUPFAM" id="SSF56112">
    <property type="entry name" value="Protein kinase-like (PK-like)"/>
    <property type="match status" value="1"/>
</dbReference>
<dbReference type="InterPro" id="IPR008271">
    <property type="entry name" value="Ser/Thr_kinase_AS"/>
</dbReference>
<evidence type="ECO:0000256" key="3">
    <source>
        <dbReference type="ARBA" id="ARBA00022741"/>
    </source>
</evidence>
<keyword evidence="5" id="KW-0067">ATP-binding</keyword>
<dbReference type="InterPro" id="IPR011009">
    <property type="entry name" value="Kinase-like_dom_sf"/>
</dbReference>
<evidence type="ECO:0000256" key="6">
    <source>
        <dbReference type="SAM" id="MobiDB-lite"/>
    </source>
</evidence>
<protein>
    <recommendedName>
        <fullName evidence="1">non-specific serine/threonine protein kinase</fullName>
        <ecNumber evidence="1">2.7.11.1</ecNumber>
    </recommendedName>
</protein>
<dbReference type="EMBL" id="CDMZ01001677">
    <property type="protein sequence ID" value="CEM36079.1"/>
    <property type="molecule type" value="Genomic_DNA"/>
</dbReference>
<feature type="region of interest" description="Disordered" evidence="6">
    <location>
        <begin position="533"/>
        <end position="552"/>
    </location>
</feature>
<name>A0A0G4GY85_9ALVE</name>
<dbReference type="InterPro" id="IPR000719">
    <property type="entry name" value="Prot_kinase_dom"/>
</dbReference>
<feature type="compositionally biased region" description="Gly residues" evidence="6">
    <location>
        <begin position="348"/>
        <end position="382"/>
    </location>
</feature>
<gene>
    <name evidence="8" type="ORF">Cvel_23891</name>
</gene>
<evidence type="ECO:0000256" key="5">
    <source>
        <dbReference type="ARBA" id="ARBA00022840"/>
    </source>
</evidence>
<reference evidence="8" key="1">
    <citation type="submission" date="2014-11" db="EMBL/GenBank/DDBJ databases">
        <authorList>
            <person name="Otto D Thomas"/>
            <person name="Naeem Raeece"/>
        </authorList>
    </citation>
    <scope>NUCLEOTIDE SEQUENCE</scope>
</reference>
<feature type="compositionally biased region" description="Basic and acidic residues" evidence="6">
    <location>
        <begin position="533"/>
        <end position="545"/>
    </location>
</feature>
<dbReference type="PROSITE" id="PS50011">
    <property type="entry name" value="PROTEIN_KINASE_DOM"/>
    <property type="match status" value="1"/>
</dbReference>
<dbReference type="InterPro" id="IPR050660">
    <property type="entry name" value="NEK_Ser/Thr_kinase"/>
</dbReference>
<dbReference type="AlphaFoldDB" id="A0A0G4GY85"/>
<dbReference type="PANTHER" id="PTHR43671:SF13">
    <property type="entry name" value="SERINE_THREONINE-PROTEIN KINASE NEK2"/>
    <property type="match status" value="1"/>
</dbReference>
<evidence type="ECO:0000313" key="8">
    <source>
        <dbReference type="EMBL" id="CEM36079.1"/>
    </source>
</evidence>
<keyword evidence="2" id="KW-0808">Transferase</keyword>
<sequence>MGIVHRDLKPDNVVVNKNGTHPRMIDFGHSGICRVLVSSVGSSVSSADGSAPVSSADCSAPVSSTDCPAPVSSADGSAPVSPRPLTSVLGTPPFVAPEICCLSPNFEMHGFPRVERRVKTYTNKVDIWSFGLLLLFCADLELAQEFDHSTSSFPLTVGAGIPGGLQNALEVAKGPQKSAAADQIIRHFGETGQDVLRQLISLGIIAKPSPTETAHLCDYGQRLVALCSPFTFSRKSPPPLWSRELQNFFTGLLAFSPSERLSAADGLRSEWFAGSGLRPSQDFASLEKIRFPFDDAELDREAEEAEKGSQQQRAAFVEKMKMFFRREATENLRKRKPTQGSGREPGQSGQGGGGSGSSGSNGQGGGESGSSGSNGQGGGESGSLGSNGQPEGGGGIGSSGSNGQTKGGDGSAGSSGQTKGGTCPLDEGHTETDDFSFDVPAYTLEDLDIQDDGNPSGESNHTLRAQEESSRSSQAGGTFALGVPNFRALKRQRPQGPPHQKPPPAPSSLPPRIPQYPAFQKQTLSGKLVDIQHVENSERDEEGAGKENVGCN</sequence>
<dbReference type="EC" id="2.7.11.1" evidence="1"/>
<dbReference type="GO" id="GO:0004674">
    <property type="term" value="F:protein serine/threonine kinase activity"/>
    <property type="evidence" value="ECO:0007669"/>
    <property type="project" value="UniProtKB-EC"/>
</dbReference>
<keyword evidence="3" id="KW-0547">Nucleotide-binding</keyword>
<dbReference type="PROSITE" id="PS00108">
    <property type="entry name" value="PROTEIN_KINASE_ST"/>
    <property type="match status" value="1"/>
</dbReference>
<feature type="compositionally biased region" description="Gly residues" evidence="6">
    <location>
        <begin position="390"/>
        <end position="413"/>
    </location>
</feature>
<dbReference type="SMART" id="SM00220">
    <property type="entry name" value="S_TKc"/>
    <property type="match status" value="1"/>
</dbReference>
<evidence type="ECO:0000259" key="7">
    <source>
        <dbReference type="PROSITE" id="PS50011"/>
    </source>
</evidence>
<proteinExistence type="predicted"/>
<dbReference type="Gene3D" id="1.10.510.10">
    <property type="entry name" value="Transferase(Phosphotransferase) domain 1"/>
    <property type="match status" value="1"/>
</dbReference>
<dbReference type="VEuPathDB" id="CryptoDB:Cvel_23891"/>
<feature type="compositionally biased region" description="Pro residues" evidence="6">
    <location>
        <begin position="495"/>
        <end position="514"/>
    </location>
</feature>
<keyword evidence="4" id="KW-0418">Kinase</keyword>
<organism evidence="8">
    <name type="scientific">Chromera velia CCMP2878</name>
    <dbReference type="NCBI Taxonomy" id="1169474"/>
    <lineage>
        <taxon>Eukaryota</taxon>
        <taxon>Sar</taxon>
        <taxon>Alveolata</taxon>
        <taxon>Colpodellida</taxon>
        <taxon>Chromeraceae</taxon>
        <taxon>Chromera</taxon>
    </lineage>
</organism>